<evidence type="ECO:0000256" key="1">
    <source>
        <dbReference type="ARBA" id="ARBA00022801"/>
    </source>
</evidence>
<comment type="caution">
    <text evidence="4">The sequence shown here is derived from an EMBL/GenBank/DDBJ whole genome shotgun (WGS) entry which is preliminary data.</text>
</comment>
<feature type="domain" description="Alpha/beta hydrolase fold-3" evidence="3">
    <location>
        <begin position="81"/>
        <end position="293"/>
    </location>
</feature>
<dbReference type="InterPro" id="IPR013094">
    <property type="entry name" value="AB_hydrolase_3"/>
</dbReference>
<dbReference type="OrthoDB" id="408631at2759"/>
<feature type="signal peptide" evidence="2">
    <location>
        <begin position="1"/>
        <end position="19"/>
    </location>
</feature>
<dbReference type="Proteomes" id="UP000093000">
    <property type="component" value="Unassembled WGS sequence"/>
</dbReference>
<keyword evidence="5" id="KW-1185">Reference proteome</keyword>
<dbReference type="EMBL" id="LUGH01000522">
    <property type="protein sequence ID" value="OBZ84345.1"/>
    <property type="molecule type" value="Genomic_DNA"/>
</dbReference>
<dbReference type="STRING" id="101091.A0A1C7N5D3"/>
<reference evidence="4 5" key="1">
    <citation type="submission" date="2016-03" db="EMBL/GenBank/DDBJ databases">
        <title>Choanephora cucurbitarum.</title>
        <authorList>
            <person name="Min B."/>
            <person name="Park H."/>
            <person name="Park J.-H."/>
            <person name="Shin H.-D."/>
            <person name="Choi I.-G."/>
        </authorList>
    </citation>
    <scope>NUCLEOTIDE SEQUENCE [LARGE SCALE GENOMIC DNA]</scope>
    <source>
        <strain evidence="4 5">KUS-F28377</strain>
    </source>
</reference>
<dbReference type="InParanoid" id="A0A1C7N5D3"/>
<evidence type="ECO:0000313" key="5">
    <source>
        <dbReference type="Proteomes" id="UP000093000"/>
    </source>
</evidence>
<sequence>MSLITRFKRWVLTWALTVAFTFPKQHYPRQIIAFLSFFFRKRSSWIHKVDGYGYWVAEDLKGAKREAISDRISESDVVLLWVPGGGFRFDLGKLYTPTFATWIRALQADRNIKSMVFVADYHLGPEQLFPTAMKDVARTYDWLVDTMHISPQKIIIGGDDAGVAILLDTLFHKIPSDKRPAGMICASPYTGLEAGGPSWHANLGADILTEKSIERMEESYMGPEDAEYEDDIPPFRYLRQTNELASFIPRRLLVLLGGKEVLLEEGGILASRATGSGVQTMVVQEPTGVHLWFMFLDILVEDSSSRQAMMDRFVEFVYGTIKR</sequence>
<organism evidence="4 5">
    <name type="scientific">Choanephora cucurbitarum</name>
    <dbReference type="NCBI Taxonomy" id="101091"/>
    <lineage>
        <taxon>Eukaryota</taxon>
        <taxon>Fungi</taxon>
        <taxon>Fungi incertae sedis</taxon>
        <taxon>Mucoromycota</taxon>
        <taxon>Mucoromycotina</taxon>
        <taxon>Mucoromycetes</taxon>
        <taxon>Mucorales</taxon>
        <taxon>Mucorineae</taxon>
        <taxon>Choanephoraceae</taxon>
        <taxon>Choanephoroideae</taxon>
        <taxon>Choanephora</taxon>
    </lineage>
</organism>
<dbReference type="InterPro" id="IPR050300">
    <property type="entry name" value="GDXG_lipolytic_enzyme"/>
</dbReference>
<gene>
    <name evidence="4" type="primary">lipF</name>
    <name evidence="4" type="ORF">A0J61_07606</name>
</gene>
<dbReference type="SUPFAM" id="SSF53474">
    <property type="entry name" value="alpha/beta-Hydrolases"/>
    <property type="match status" value="1"/>
</dbReference>
<evidence type="ECO:0000259" key="3">
    <source>
        <dbReference type="Pfam" id="PF07859"/>
    </source>
</evidence>
<dbReference type="InterPro" id="IPR029058">
    <property type="entry name" value="AB_hydrolase_fold"/>
</dbReference>
<dbReference type="PANTHER" id="PTHR48081:SF31">
    <property type="entry name" value="STERYL ACETYL HYDROLASE MUG81-RELATED"/>
    <property type="match status" value="1"/>
</dbReference>
<dbReference type="PANTHER" id="PTHR48081">
    <property type="entry name" value="AB HYDROLASE SUPERFAMILY PROTEIN C4A8.06C"/>
    <property type="match status" value="1"/>
</dbReference>
<protein>
    <submittedName>
        <fullName evidence="4">Carboxylesterase LipF</fullName>
    </submittedName>
</protein>
<dbReference type="Pfam" id="PF07859">
    <property type="entry name" value="Abhydrolase_3"/>
    <property type="match status" value="1"/>
</dbReference>
<accession>A0A1C7N5D3</accession>
<evidence type="ECO:0000313" key="4">
    <source>
        <dbReference type="EMBL" id="OBZ84345.1"/>
    </source>
</evidence>
<name>A0A1C7N5D3_9FUNG</name>
<feature type="chain" id="PRO_5008889492" evidence="2">
    <location>
        <begin position="20"/>
        <end position="323"/>
    </location>
</feature>
<proteinExistence type="predicted"/>
<keyword evidence="2" id="KW-0732">Signal</keyword>
<dbReference type="Gene3D" id="3.40.50.1820">
    <property type="entry name" value="alpha/beta hydrolase"/>
    <property type="match status" value="1"/>
</dbReference>
<dbReference type="GO" id="GO:0016787">
    <property type="term" value="F:hydrolase activity"/>
    <property type="evidence" value="ECO:0007669"/>
    <property type="project" value="UniProtKB-KW"/>
</dbReference>
<evidence type="ECO:0000256" key="2">
    <source>
        <dbReference type="SAM" id="SignalP"/>
    </source>
</evidence>
<keyword evidence="1" id="KW-0378">Hydrolase</keyword>
<dbReference type="AlphaFoldDB" id="A0A1C7N5D3"/>